<proteinExistence type="predicted"/>
<dbReference type="OrthoDB" id="2444833at2759"/>
<organism evidence="1 2">
    <name type="scientific">Cetraspora pellucida</name>
    <dbReference type="NCBI Taxonomy" id="1433469"/>
    <lineage>
        <taxon>Eukaryota</taxon>
        <taxon>Fungi</taxon>
        <taxon>Fungi incertae sedis</taxon>
        <taxon>Mucoromycota</taxon>
        <taxon>Glomeromycotina</taxon>
        <taxon>Glomeromycetes</taxon>
        <taxon>Diversisporales</taxon>
        <taxon>Gigasporaceae</taxon>
        <taxon>Cetraspora</taxon>
    </lineage>
</organism>
<protein>
    <submittedName>
        <fullName evidence="1">10605_t:CDS:1</fullName>
    </submittedName>
</protein>
<reference evidence="1" key="1">
    <citation type="submission" date="2021-06" db="EMBL/GenBank/DDBJ databases">
        <authorList>
            <person name="Kallberg Y."/>
            <person name="Tangrot J."/>
            <person name="Rosling A."/>
        </authorList>
    </citation>
    <scope>NUCLEOTIDE SEQUENCE</scope>
    <source>
        <strain evidence="1">FL966</strain>
    </source>
</reference>
<keyword evidence="2" id="KW-1185">Reference proteome</keyword>
<name>A0A9N9ER88_9GLOM</name>
<sequence>MKLLASHNDALPNELQKLYNNQRFMCDDVKLYQLLKRDDLYIRKNTELWTIVHELVTDPDINVNEDIDRKYDLNSNSAPVLFLVVENYTGYETPIAFKVSNKENNHTIRLAVEAVK</sequence>
<gene>
    <name evidence="1" type="ORF">CPELLU_LOCUS11252</name>
</gene>
<dbReference type="AlphaFoldDB" id="A0A9N9ER88"/>
<evidence type="ECO:0000313" key="2">
    <source>
        <dbReference type="Proteomes" id="UP000789759"/>
    </source>
</evidence>
<comment type="caution">
    <text evidence="1">The sequence shown here is derived from an EMBL/GenBank/DDBJ whole genome shotgun (WGS) entry which is preliminary data.</text>
</comment>
<dbReference type="EMBL" id="CAJVQA010009799">
    <property type="protein sequence ID" value="CAG8690116.1"/>
    <property type="molecule type" value="Genomic_DNA"/>
</dbReference>
<accession>A0A9N9ER88</accession>
<evidence type="ECO:0000313" key="1">
    <source>
        <dbReference type="EMBL" id="CAG8690116.1"/>
    </source>
</evidence>
<dbReference type="Proteomes" id="UP000789759">
    <property type="component" value="Unassembled WGS sequence"/>
</dbReference>